<proteinExistence type="predicted"/>
<organism evidence="1 2">
    <name type="scientific">Cardiocondyla obscurior</name>
    <dbReference type="NCBI Taxonomy" id="286306"/>
    <lineage>
        <taxon>Eukaryota</taxon>
        <taxon>Metazoa</taxon>
        <taxon>Ecdysozoa</taxon>
        <taxon>Arthropoda</taxon>
        <taxon>Hexapoda</taxon>
        <taxon>Insecta</taxon>
        <taxon>Pterygota</taxon>
        <taxon>Neoptera</taxon>
        <taxon>Endopterygota</taxon>
        <taxon>Hymenoptera</taxon>
        <taxon>Apocrita</taxon>
        <taxon>Aculeata</taxon>
        <taxon>Formicoidea</taxon>
        <taxon>Formicidae</taxon>
        <taxon>Myrmicinae</taxon>
        <taxon>Cardiocondyla</taxon>
    </lineage>
</organism>
<dbReference type="Proteomes" id="UP001430953">
    <property type="component" value="Unassembled WGS sequence"/>
</dbReference>
<dbReference type="AlphaFoldDB" id="A0AAW2EVH5"/>
<keyword evidence="2" id="KW-1185">Reference proteome</keyword>
<evidence type="ECO:0000313" key="2">
    <source>
        <dbReference type="Proteomes" id="UP001430953"/>
    </source>
</evidence>
<accession>A0AAW2EVH5</accession>
<protein>
    <submittedName>
        <fullName evidence="1">Uncharacterized protein</fullName>
    </submittedName>
</protein>
<sequence>MEKTCCRARKWKISARFYLGVSISRGTYRSLSIIRFYGDVEEEESGKDRRSRNTVITIDIADKRSVHVFASSCRAMPHEL</sequence>
<dbReference type="EMBL" id="JADYXP020000017">
    <property type="protein sequence ID" value="KAL0107343.1"/>
    <property type="molecule type" value="Genomic_DNA"/>
</dbReference>
<reference evidence="1 2" key="1">
    <citation type="submission" date="2023-03" db="EMBL/GenBank/DDBJ databases">
        <title>High recombination rates correlate with genetic variation in Cardiocondyla obscurior ants.</title>
        <authorList>
            <person name="Errbii M."/>
        </authorList>
    </citation>
    <scope>NUCLEOTIDE SEQUENCE [LARGE SCALE GENOMIC DNA]</scope>
    <source>
        <strain evidence="1">Alpha-2009</strain>
        <tissue evidence="1">Whole body</tissue>
    </source>
</reference>
<gene>
    <name evidence="1" type="ORF">PUN28_015716</name>
</gene>
<comment type="caution">
    <text evidence="1">The sequence shown here is derived from an EMBL/GenBank/DDBJ whole genome shotgun (WGS) entry which is preliminary data.</text>
</comment>
<evidence type="ECO:0000313" key="1">
    <source>
        <dbReference type="EMBL" id="KAL0107343.1"/>
    </source>
</evidence>
<name>A0AAW2EVH5_9HYME</name>